<proteinExistence type="predicted"/>
<reference evidence="2 3" key="1">
    <citation type="submission" date="2018-12" db="EMBL/GenBank/DDBJ databases">
        <authorList>
            <consortium name="Pathogen Informatics"/>
        </authorList>
    </citation>
    <scope>NUCLEOTIDE SEQUENCE [LARGE SCALE GENOMIC DNA]</scope>
    <source>
        <strain evidence="2 3">NCTC9419</strain>
    </source>
</reference>
<dbReference type="InterPro" id="IPR031325">
    <property type="entry name" value="RHS_repeat"/>
</dbReference>
<evidence type="ECO:0000259" key="1">
    <source>
        <dbReference type="Pfam" id="PF20148"/>
    </source>
</evidence>
<dbReference type="Pfam" id="PF05593">
    <property type="entry name" value="RHS_repeat"/>
    <property type="match status" value="1"/>
</dbReference>
<evidence type="ECO:0000313" key="2">
    <source>
        <dbReference type="EMBL" id="VEA70254.1"/>
    </source>
</evidence>
<protein>
    <submittedName>
        <fullName evidence="2">Cell wall-associated polypeptide CWBP200</fullName>
    </submittedName>
</protein>
<dbReference type="Proteomes" id="UP000271603">
    <property type="component" value="Chromosome"/>
</dbReference>
<dbReference type="Pfam" id="PF20148">
    <property type="entry name" value="DUF6531"/>
    <property type="match status" value="1"/>
</dbReference>
<name>A0A3S4JTM0_SERRU</name>
<feature type="domain" description="DUF6531" evidence="1">
    <location>
        <begin position="213"/>
        <end position="283"/>
    </location>
</feature>
<sequence>MHSSSHFDPQLGIDIHTYPFGPLPTPHIGLVFDVFDYIPIIGTTVNVNGIKRASAGTGGMAVHIPIGGVWLPPLRAPGGPQLGDDELFMGSRTVRVDGEPFARITMPVLSCNMLGMMPPFRPKRAAEPKPLSLTMPLTINLAIPSRVTVGGPPTINVTAMLMRAGLFGLGKGLKKLKKSAGYGKFMKKFQALRQKLFKNMDPGFLKCKVLRAEPVDIRDGSVALAQQDFLLPGRLPLSWTRSYSSADIDEAGYCGHGWATPADITLTRDAGGLMLLIRPEGMTAFGDLPAQPGREHAAVGLPDGGRLWWQQEERLRRWIYEDSDGMQHHFDDDDGDTLPLAALGDRNGNRWQFVRRQGQLTRLAEYAGAAATGREVHVTVERGRIIAMRLYEAAGDAYSPLTRYEYDGEGQLAAQIDALGAARRFGYQRRRMTQHQDRNGQRFYYDYDADWRVVHAWGDGGCTTTALSITMRSMKWRSPTRSATPRISASTAAGCRLARSTRWAATRCLPMTTLGGR</sequence>
<dbReference type="CDD" id="cd14740">
    <property type="entry name" value="PAAR_4"/>
    <property type="match status" value="1"/>
</dbReference>
<organism evidence="2 3">
    <name type="scientific">Serratia rubidaea</name>
    <name type="common">Serratia marinorubra</name>
    <dbReference type="NCBI Taxonomy" id="61652"/>
    <lineage>
        <taxon>Bacteria</taxon>
        <taxon>Pseudomonadati</taxon>
        <taxon>Pseudomonadota</taxon>
        <taxon>Gammaproteobacteria</taxon>
        <taxon>Enterobacterales</taxon>
        <taxon>Yersiniaceae</taxon>
        <taxon>Serratia</taxon>
    </lineage>
</organism>
<dbReference type="Gene3D" id="2.180.10.10">
    <property type="entry name" value="RHS repeat-associated core"/>
    <property type="match status" value="1"/>
</dbReference>
<evidence type="ECO:0000313" key="3">
    <source>
        <dbReference type="Proteomes" id="UP000271603"/>
    </source>
</evidence>
<gene>
    <name evidence="2" type="primary">wapA_4</name>
    <name evidence="2" type="ORF">NCTC9419_01748</name>
</gene>
<accession>A0A3S4JTM0</accession>
<dbReference type="EMBL" id="LR134155">
    <property type="protein sequence ID" value="VEA70254.1"/>
    <property type="molecule type" value="Genomic_DNA"/>
</dbReference>
<dbReference type="AlphaFoldDB" id="A0A3S4JTM0"/>
<dbReference type="InterPro" id="IPR045351">
    <property type="entry name" value="DUF6531"/>
</dbReference>